<reference evidence="5" key="1">
    <citation type="journal article" date="2019" name="Int. J. Syst. Evol. Microbiol.">
        <title>The Global Catalogue of Microorganisms (GCM) 10K type strain sequencing project: providing services to taxonomists for standard genome sequencing and annotation.</title>
        <authorList>
            <consortium name="The Broad Institute Genomics Platform"/>
            <consortium name="The Broad Institute Genome Sequencing Center for Infectious Disease"/>
            <person name="Wu L."/>
            <person name="Ma J."/>
        </authorList>
    </citation>
    <scope>NUCLEOTIDE SEQUENCE [LARGE SCALE GENOMIC DNA]</scope>
    <source>
        <strain evidence="5">CCUG 54822</strain>
    </source>
</reference>
<evidence type="ECO:0000313" key="4">
    <source>
        <dbReference type="EMBL" id="MFD1362319.1"/>
    </source>
</evidence>
<feature type="coiled-coil region" evidence="2">
    <location>
        <begin position="228"/>
        <end position="273"/>
    </location>
</feature>
<feature type="domain" description="RelA/SpoT" evidence="3">
    <location>
        <begin position="63"/>
        <end position="204"/>
    </location>
</feature>
<dbReference type="PANTHER" id="PTHR41773:SF1">
    <property type="entry name" value="RELA_SPOT DOMAIN-CONTAINING PROTEIN"/>
    <property type="match status" value="1"/>
</dbReference>
<gene>
    <name evidence="4" type="ORF">ACFQ4A_11700</name>
</gene>
<dbReference type="Proteomes" id="UP001597178">
    <property type="component" value="Unassembled WGS sequence"/>
</dbReference>
<dbReference type="PANTHER" id="PTHR41773">
    <property type="entry name" value="GTP PYROPHOSPHATASE-RELATED"/>
    <property type="match status" value="1"/>
</dbReference>
<organism evidence="4 5">
    <name type="scientific">Lentibacillus salinarum</name>
    <dbReference type="NCBI Taxonomy" id="446820"/>
    <lineage>
        <taxon>Bacteria</taxon>
        <taxon>Bacillati</taxon>
        <taxon>Bacillota</taxon>
        <taxon>Bacilli</taxon>
        <taxon>Bacillales</taxon>
        <taxon>Bacillaceae</taxon>
        <taxon>Lentibacillus</taxon>
    </lineage>
</organism>
<accession>A0ABW3ZVQ3</accession>
<evidence type="ECO:0000256" key="2">
    <source>
        <dbReference type="SAM" id="Coils"/>
    </source>
</evidence>
<protein>
    <submittedName>
        <fullName evidence="4">RelA/SpoT domain-containing protein</fullName>
    </submittedName>
</protein>
<dbReference type="InterPro" id="IPR007685">
    <property type="entry name" value="RelA_SpoT"/>
</dbReference>
<dbReference type="EMBL" id="JBHTNH010000025">
    <property type="protein sequence ID" value="MFD1362319.1"/>
    <property type="molecule type" value="Genomic_DNA"/>
</dbReference>
<dbReference type="SUPFAM" id="SSF81301">
    <property type="entry name" value="Nucleotidyltransferase"/>
    <property type="match status" value="1"/>
</dbReference>
<dbReference type="Pfam" id="PF04607">
    <property type="entry name" value="RelA_SpoT"/>
    <property type="match status" value="1"/>
</dbReference>
<dbReference type="InterPro" id="IPR043519">
    <property type="entry name" value="NT_sf"/>
</dbReference>
<comment type="pathway">
    <text evidence="1">Purine metabolism; ppGpp biosynthesis; ppGpp from GTP: step 1/2.</text>
</comment>
<proteinExistence type="predicted"/>
<evidence type="ECO:0000259" key="3">
    <source>
        <dbReference type="SMART" id="SM00954"/>
    </source>
</evidence>
<name>A0ABW3ZVQ3_9BACI</name>
<comment type="caution">
    <text evidence="4">The sequence shown here is derived from an EMBL/GenBank/DDBJ whole genome shotgun (WGS) entry which is preliminary data.</text>
</comment>
<sequence>MKMKTYLQQSRLTEEKIKESGIEWGQLEYISNNYKNLKNDLFLTAQMLSNKLKEMDKAHIIHFRIKDDIHLLDKIIRKKLEAPNLDINVGNYTELLTDLIGIRVLHLYKEDREHIHQSINENWNLHEKPKANIRSGDSKEIRERYEQSGCDVKEHKAGYRSVHYLVKTKPMNKEYIAEVQVRTIFEEAWSEIDHDVRYPGYLEDPIINNYLQIFNRLAGNADEMGSFLKMLKMNIQSLHEEHKKEIEEKDKQIDDLKKQVETLEIDAKQKEKINKGIDIISGKIGPNREGILTKAELFNKDIDLEVANSIFNLEDNKHENNIDDTVVSVSTDSYIQDEIGQWKIDVNEKNDK</sequence>
<dbReference type="Gene3D" id="3.30.460.10">
    <property type="entry name" value="Beta Polymerase, domain 2"/>
    <property type="match status" value="1"/>
</dbReference>
<keyword evidence="2" id="KW-0175">Coiled coil</keyword>
<dbReference type="RefSeq" id="WP_382400749.1">
    <property type="nucleotide sequence ID" value="NZ_JBHTNH010000025.1"/>
</dbReference>
<keyword evidence="5" id="KW-1185">Reference proteome</keyword>
<dbReference type="SMART" id="SM00954">
    <property type="entry name" value="RelA_SpoT"/>
    <property type="match status" value="1"/>
</dbReference>
<dbReference type="CDD" id="cd05399">
    <property type="entry name" value="NT_Rel-Spo_like"/>
    <property type="match status" value="1"/>
</dbReference>
<evidence type="ECO:0000313" key="5">
    <source>
        <dbReference type="Proteomes" id="UP001597178"/>
    </source>
</evidence>
<evidence type="ECO:0000256" key="1">
    <source>
        <dbReference type="ARBA" id="ARBA00004976"/>
    </source>
</evidence>